<dbReference type="EMBL" id="FQXH01000013">
    <property type="protein sequence ID" value="SHH27306.1"/>
    <property type="molecule type" value="Genomic_DNA"/>
</dbReference>
<reference evidence="2" key="1">
    <citation type="submission" date="2016-11" db="EMBL/GenBank/DDBJ databases">
        <authorList>
            <person name="Varghese N."/>
            <person name="Submissions S."/>
        </authorList>
    </citation>
    <scope>NUCLEOTIDE SEQUENCE [LARGE SCALE GENOMIC DNA]</scope>
    <source>
        <strain evidence="2">DSM 15285</strain>
    </source>
</reference>
<dbReference type="OrthoDB" id="1456570at2"/>
<organism evidence="1 2">
    <name type="scientific">Tepidibacter thalassicus DSM 15285</name>
    <dbReference type="NCBI Taxonomy" id="1123350"/>
    <lineage>
        <taxon>Bacteria</taxon>
        <taxon>Bacillati</taxon>
        <taxon>Bacillota</taxon>
        <taxon>Clostridia</taxon>
        <taxon>Peptostreptococcales</taxon>
        <taxon>Peptostreptococcaceae</taxon>
        <taxon>Tepidibacter</taxon>
    </lineage>
</organism>
<dbReference type="RefSeq" id="WP_072725085.1">
    <property type="nucleotide sequence ID" value="NZ_FQXH01000013.1"/>
</dbReference>
<evidence type="ECO:0000313" key="1">
    <source>
        <dbReference type="EMBL" id="SHH27306.1"/>
    </source>
</evidence>
<accession>A0A1M5RMF5</accession>
<dbReference type="STRING" id="1123350.SAMN02744040_01439"/>
<proteinExistence type="predicted"/>
<name>A0A1M5RMF5_9FIRM</name>
<keyword evidence="2" id="KW-1185">Reference proteome</keyword>
<dbReference type="AlphaFoldDB" id="A0A1M5RMF5"/>
<dbReference type="Proteomes" id="UP000242520">
    <property type="component" value="Unassembled WGS sequence"/>
</dbReference>
<sequence>MEKYYCPICGYKLKEEFRMSIICPCCGNESGFEDDILFDELKEFSSKDFKVAKVDKDELIKKGIEPIPIKIAYRLLRAKWINKGCKWTYNSKNERPKDWGIDKAKEQLKNIGVDIDY</sequence>
<evidence type="ECO:0000313" key="2">
    <source>
        <dbReference type="Proteomes" id="UP000242520"/>
    </source>
</evidence>
<gene>
    <name evidence="1" type="ORF">SAMN02744040_01439</name>
</gene>
<protein>
    <submittedName>
        <fullName evidence="1">Uncharacterized protein</fullName>
    </submittedName>
</protein>